<reference evidence="3 5" key="2">
    <citation type="submission" date="2019-06" db="EMBL/GenBank/DDBJ databases">
        <title>Whole genome shotgun sequence of Corynebacterium flavescens NBRC 14136.</title>
        <authorList>
            <person name="Hosoyama A."/>
            <person name="Uohara A."/>
            <person name="Ohji S."/>
            <person name="Ichikawa N."/>
        </authorList>
    </citation>
    <scope>NUCLEOTIDE SEQUENCE [LARGE SCALE GENOMIC DNA]</scope>
    <source>
        <strain evidence="3 5">NBRC 14136</strain>
    </source>
</reference>
<dbReference type="EMBL" id="BJNB01000011">
    <property type="protein sequence ID" value="GEB97512.1"/>
    <property type="molecule type" value="Genomic_DNA"/>
</dbReference>
<evidence type="ECO:0000313" key="3">
    <source>
        <dbReference type="EMBL" id="GEB97512.1"/>
    </source>
</evidence>
<feature type="region of interest" description="Disordered" evidence="1">
    <location>
        <begin position="1"/>
        <end position="78"/>
    </location>
</feature>
<feature type="region of interest" description="Disordered" evidence="1">
    <location>
        <begin position="99"/>
        <end position="132"/>
    </location>
</feature>
<gene>
    <name evidence="3" type="ORF">CFL01nite_10070</name>
    <name evidence="2" type="ORF">CFLV_12590</name>
</gene>
<dbReference type="OrthoDB" id="8253226at2"/>
<accession>A0A1L7CPZ3</accession>
<reference evidence="2 4" key="1">
    <citation type="submission" date="2014-08" db="EMBL/GenBank/DDBJ databases">
        <title>Complete genome sequence of Corynebacterium flavescens OJ8(T)(=DSM 20296(T)), isolated from cheese.</title>
        <authorList>
            <person name="Ruckert C."/>
            <person name="Albersmeier A."/>
            <person name="Winkler A."/>
            <person name="Kalinowski J."/>
        </authorList>
    </citation>
    <scope>NUCLEOTIDE SEQUENCE [LARGE SCALE GENOMIC DNA]</scope>
    <source>
        <strain evidence="2 4">OJ8</strain>
    </source>
</reference>
<feature type="compositionally biased region" description="Basic and acidic residues" evidence="1">
    <location>
        <begin position="10"/>
        <end position="34"/>
    </location>
</feature>
<dbReference type="Proteomes" id="UP000315353">
    <property type="component" value="Unassembled WGS sequence"/>
</dbReference>
<dbReference type="EMBL" id="CP009246">
    <property type="protein sequence ID" value="APT87903.1"/>
    <property type="molecule type" value="Genomic_DNA"/>
</dbReference>
<organism evidence="2 4">
    <name type="scientific">Corynebacterium flavescens</name>
    <dbReference type="NCBI Taxonomy" id="28028"/>
    <lineage>
        <taxon>Bacteria</taxon>
        <taxon>Bacillati</taxon>
        <taxon>Actinomycetota</taxon>
        <taxon>Actinomycetes</taxon>
        <taxon>Mycobacteriales</taxon>
        <taxon>Corynebacteriaceae</taxon>
        <taxon>Corynebacterium</taxon>
    </lineage>
</organism>
<sequence length="353" mass="38661">MSASQYQRQLESKRKQRAEAETKAGAFRSKESTKRAAAGKARQSAVKTKSEATFRSKMNEAERRETEAVTAGKEANRWETRAADYRKAERLLQEKLTRAEKSEAAAADHRQRQMEHQAAKREAAERSAVNERLSRAESSVGYVLSRLPEPKPEKLRILMLGASSDGDLRIGREMKRIQDAIRTALLRDAIEFDVRPAATPDDLLDGISQFRPHIIHFSGHSDEEFLVLEADRDEGGLSAEISARAFASAVRATDTPPLLVVLNSCSSASQIDALVEQVVPFAIGMSDTILDGDAINYAARFYANIANGQSLTSAHQAGKARLEMDGAEGCDLPTLASAEQADPVTTILVHQAD</sequence>
<evidence type="ECO:0000313" key="2">
    <source>
        <dbReference type="EMBL" id="APT87903.1"/>
    </source>
</evidence>
<dbReference type="KEGG" id="cfc:CFLV_12590"/>
<dbReference type="STRING" id="28028.CFLV_12590"/>
<feature type="compositionally biased region" description="Basic and acidic residues" evidence="1">
    <location>
        <begin position="48"/>
        <end position="67"/>
    </location>
</feature>
<dbReference type="Proteomes" id="UP000185479">
    <property type="component" value="Chromosome"/>
</dbReference>
<name>A0A1L7CPZ3_CORFL</name>
<dbReference type="GeneID" id="82881498"/>
<evidence type="ECO:0000313" key="4">
    <source>
        <dbReference type="Proteomes" id="UP000185479"/>
    </source>
</evidence>
<keyword evidence="4" id="KW-1185">Reference proteome</keyword>
<dbReference type="AlphaFoldDB" id="A0A1L7CPZ3"/>
<protein>
    <submittedName>
        <fullName evidence="3">CHAT domain-containing protein</fullName>
    </submittedName>
</protein>
<dbReference type="RefSeq" id="WP_075730807.1">
    <property type="nucleotide sequence ID" value="NZ_CP009246.1"/>
</dbReference>
<proteinExistence type="predicted"/>
<evidence type="ECO:0000256" key="1">
    <source>
        <dbReference type="SAM" id="MobiDB-lite"/>
    </source>
</evidence>
<evidence type="ECO:0000313" key="5">
    <source>
        <dbReference type="Proteomes" id="UP000315353"/>
    </source>
</evidence>